<dbReference type="InterPro" id="IPR003399">
    <property type="entry name" value="Mce/MlaD"/>
</dbReference>
<dbReference type="Pfam" id="PF11887">
    <property type="entry name" value="Mce4_CUP1"/>
    <property type="match status" value="1"/>
</dbReference>
<evidence type="ECO:0000259" key="1">
    <source>
        <dbReference type="Pfam" id="PF02470"/>
    </source>
</evidence>
<dbReference type="PANTHER" id="PTHR33371">
    <property type="entry name" value="INTERMEMBRANE PHOSPHOLIPID TRANSPORT SYSTEM BINDING PROTEIN MLAD-RELATED"/>
    <property type="match status" value="1"/>
</dbReference>
<dbReference type="InterPro" id="IPR024516">
    <property type="entry name" value="Mce_C"/>
</dbReference>
<dbReference type="EMBL" id="BAAAUV010000043">
    <property type="protein sequence ID" value="GAA3240905.1"/>
    <property type="molecule type" value="Genomic_DNA"/>
</dbReference>
<proteinExistence type="predicted"/>
<name>A0ABP6QQV1_9ACTN</name>
<dbReference type="InterPro" id="IPR052336">
    <property type="entry name" value="MlaD_Phospholipid_Transporter"/>
</dbReference>
<gene>
    <name evidence="3" type="ORF">GCM10010468_77850</name>
</gene>
<accession>A0ABP6QQV1</accession>
<dbReference type="RefSeq" id="WP_344839130.1">
    <property type="nucleotide sequence ID" value="NZ_BAAAUV010000043.1"/>
</dbReference>
<protein>
    <submittedName>
        <fullName evidence="3">MCE family protein</fullName>
    </submittedName>
</protein>
<evidence type="ECO:0000259" key="2">
    <source>
        <dbReference type="Pfam" id="PF11887"/>
    </source>
</evidence>
<dbReference type="Pfam" id="PF02470">
    <property type="entry name" value="MlaD"/>
    <property type="match status" value="1"/>
</dbReference>
<dbReference type="PRINTS" id="PR01782">
    <property type="entry name" value="MCEVIRFACTOR"/>
</dbReference>
<sequence>MMRIRRLKPGLRRPRLKPMRDRNPIIVAIVGLVFMALFAAGALSADSLPVIGGGTNYSAYFSESAGLRKGNEVRVAGVKVGKVTAVTLDHAKVKITFRVKDAWVGNQSTATIDIKTLLGDKFLTLDPLGDAVQDPKETIPQARTIAPYDVAQAFQDISSKIDQLDTGKLAQSFDVLAAAFKDTPGSVRKALTGLTAISDVIAERDAKLKELFAATRTTSSLVADRTGDFEVLLKDGNLLLGELRRRRAAIHALLIGSQKMAKEISGLVDDNADRLKPTLTSLGKVVDVLLNNQDQLDRALKLTGPYSRLLGNAVGNGRWMDGYLCGLFTREYVSTVPEQGCKPPAEVGKK</sequence>
<dbReference type="PANTHER" id="PTHR33371:SF18">
    <property type="entry name" value="MCE-FAMILY PROTEIN MCE3C"/>
    <property type="match status" value="1"/>
</dbReference>
<dbReference type="Proteomes" id="UP001501237">
    <property type="component" value="Unassembled WGS sequence"/>
</dbReference>
<dbReference type="InterPro" id="IPR005693">
    <property type="entry name" value="Mce"/>
</dbReference>
<evidence type="ECO:0000313" key="3">
    <source>
        <dbReference type="EMBL" id="GAA3240905.1"/>
    </source>
</evidence>
<feature type="domain" description="Mce/MlaD" evidence="1">
    <location>
        <begin position="54"/>
        <end position="127"/>
    </location>
</feature>
<evidence type="ECO:0000313" key="4">
    <source>
        <dbReference type="Proteomes" id="UP001501237"/>
    </source>
</evidence>
<keyword evidence="4" id="KW-1185">Reference proteome</keyword>
<feature type="domain" description="Mammalian cell entry C-terminal" evidence="2">
    <location>
        <begin position="135"/>
        <end position="302"/>
    </location>
</feature>
<organism evidence="3 4">
    <name type="scientific">Actinocorallia longicatena</name>
    <dbReference type="NCBI Taxonomy" id="111803"/>
    <lineage>
        <taxon>Bacteria</taxon>
        <taxon>Bacillati</taxon>
        <taxon>Actinomycetota</taxon>
        <taxon>Actinomycetes</taxon>
        <taxon>Streptosporangiales</taxon>
        <taxon>Thermomonosporaceae</taxon>
        <taxon>Actinocorallia</taxon>
    </lineage>
</organism>
<reference evidence="4" key="1">
    <citation type="journal article" date="2019" name="Int. J. Syst. Evol. Microbiol.">
        <title>The Global Catalogue of Microorganisms (GCM) 10K type strain sequencing project: providing services to taxonomists for standard genome sequencing and annotation.</title>
        <authorList>
            <consortium name="The Broad Institute Genomics Platform"/>
            <consortium name="The Broad Institute Genome Sequencing Center for Infectious Disease"/>
            <person name="Wu L."/>
            <person name="Ma J."/>
        </authorList>
    </citation>
    <scope>NUCLEOTIDE SEQUENCE [LARGE SCALE GENOMIC DNA]</scope>
    <source>
        <strain evidence="4">JCM 9377</strain>
    </source>
</reference>
<dbReference type="NCBIfam" id="TIGR00996">
    <property type="entry name" value="Mtu_fam_mce"/>
    <property type="match status" value="1"/>
</dbReference>
<comment type="caution">
    <text evidence="3">The sequence shown here is derived from an EMBL/GenBank/DDBJ whole genome shotgun (WGS) entry which is preliminary data.</text>
</comment>